<accession>A0ABW5MKV0</accession>
<protein>
    <submittedName>
        <fullName evidence="1">Uncharacterized protein</fullName>
    </submittedName>
</protein>
<dbReference type="Proteomes" id="UP001597461">
    <property type="component" value="Unassembled WGS sequence"/>
</dbReference>
<sequence length="46" mass="5092">MLISTRGVVLLSHVAIDPPNQIFKLASHCGAQQLETQWNALFKSID</sequence>
<organism evidence="1 2">
    <name type="scientific">Pedobacter vanadiisoli</name>
    <dbReference type="NCBI Taxonomy" id="1761975"/>
    <lineage>
        <taxon>Bacteria</taxon>
        <taxon>Pseudomonadati</taxon>
        <taxon>Bacteroidota</taxon>
        <taxon>Sphingobacteriia</taxon>
        <taxon>Sphingobacteriales</taxon>
        <taxon>Sphingobacteriaceae</taxon>
        <taxon>Pedobacter</taxon>
    </lineage>
</organism>
<evidence type="ECO:0000313" key="2">
    <source>
        <dbReference type="Proteomes" id="UP001597461"/>
    </source>
</evidence>
<keyword evidence="2" id="KW-1185">Reference proteome</keyword>
<name>A0ABW5MKV0_9SPHI</name>
<reference evidence="2" key="1">
    <citation type="journal article" date="2019" name="Int. J. Syst. Evol. Microbiol.">
        <title>The Global Catalogue of Microorganisms (GCM) 10K type strain sequencing project: providing services to taxonomists for standard genome sequencing and annotation.</title>
        <authorList>
            <consortium name="The Broad Institute Genomics Platform"/>
            <consortium name="The Broad Institute Genome Sequencing Center for Infectious Disease"/>
            <person name="Wu L."/>
            <person name="Ma J."/>
        </authorList>
    </citation>
    <scope>NUCLEOTIDE SEQUENCE [LARGE SCALE GENOMIC DNA]</scope>
    <source>
        <strain evidence="2">KCTC 42866</strain>
    </source>
</reference>
<dbReference type="RefSeq" id="WP_379077226.1">
    <property type="nucleotide sequence ID" value="NZ_JBHULL010000007.1"/>
</dbReference>
<proteinExistence type="predicted"/>
<evidence type="ECO:0000313" key="1">
    <source>
        <dbReference type="EMBL" id="MFD2582384.1"/>
    </source>
</evidence>
<gene>
    <name evidence="1" type="ORF">ACFSR6_07785</name>
</gene>
<comment type="caution">
    <text evidence="1">The sequence shown here is derived from an EMBL/GenBank/DDBJ whole genome shotgun (WGS) entry which is preliminary data.</text>
</comment>
<dbReference type="EMBL" id="JBHULL010000007">
    <property type="protein sequence ID" value="MFD2582384.1"/>
    <property type="molecule type" value="Genomic_DNA"/>
</dbReference>